<name>A0A1R1XND4_9FUNG</name>
<feature type="region of interest" description="Disordered" evidence="1">
    <location>
        <begin position="155"/>
        <end position="182"/>
    </location>
</feature>
<feature type="compositionally biased region" description="Polar residues" evidence="1">
    <location>
        <begin position="155"/>
        <end position="166"/>
    </location>
</feature>
<feature type="region of interest" description="Disordered" evidence="1">
    <location>
        <begin position="96"/>
        <end position="124"/>
    </location>
</feature>
<gene>
    <name evidence="2" type="ORF">AYI70_g6806</name>
</gene>
<sequence>MMRKKTKIMPSQPLMSSMAAELPMFDRHRYVPLAIHNIAQVGYWSVVSNFWTCRVISVVKSPLIVIIPHLEAFAAISQVSDHLEMVFNSICRSADDSANSTASSANSSTGMREVSPGTHTPHTPLNISLMKKSNSIGEAGHPFRTPQRLDVSDGSAITSFHTSDGTPSAPGALLLGVSRSAS</sequence>
<protein>
    <submittedName>
        <fullName evidence="2">Uncharacterized protein</fullName>
    </submittedName>
</protein>
<evidence type="ECO:0000313" key="2">
    <source>
        <dbReference type="EMBL" id="OMJ16118.1"/>
    </source>
</evidence>
<accession>A0A1R1XND4</accession>
<feature type="non-terminal residue" evidence="2">
    <location>
        <position position="182"/>
    </location>
</feature>
<comment type="caution">
    <text evidence="2">The sequence shown here is derived from an EMBL/GenBank/DDBJ whole genome shotgun (WGS) entry which is preliminary data.</text>
</comment>
<dbReference type="AlphaFoldDB" id="A0A1R1XND4"/>
<organism evidence="2 3">
    <name type="scientific">Smittium culicis</name>
    <dbReference type="NCBI Taxonomy" id="133412"/>
    <lineage>
        <taxon>Eukaryota</taxon>
        <taxon>Fungi</taxon>
        <taxon>Fungi incertae sedis</taxon>
        <taxon>Zoopagomycota</taxon>
        <taxon>Kickxellomycotina</taxon>
        <taxon>Harpellomycetes</taxon>
        <taxon>Harpellales</taxon>
        <taxon>Legeriomycetaceae</taxon>
        <taxon>Smittium</taxon>
    </lineage>
</organism>
<proteinExistence type="predicted"/>
<evidence type="ECO:0000313" key="3">
    <source>
        <dbReference type="Proteomes" id="UP000187283"/>
    </source>
</evidence>
<dbReference type="EMBL" id="LSSN01002446">
    <property type="protein sequence ID" value="OMJ16118.1"/>
    <property type="molecule type" value="Genomic_DNA"/>
</dbReference>
<evidence type="ECO:0000256" key="1">
    <source>
        <dbReference type="SAM" id="MobiDB-lite"/>
    </source>
</evidence>
<dbReference type="Proteomes" id="UP000187283">
    <property type="component" value="Unassembled WGS sequence"/>
</dbReference>
<feature type="compositionally biased region" description="Low complexity" evidence="1">
    <location>
        <begin position="96"/>
        <end position="109"/>
    </location>
</feature>
<reference evidence="2 3" key="1">
    <citation type="submission" date="2017-01" db="EMBL/GenBank/DDBJ databases">
        <authorList>
            <person name="Mah S.A."/>
            <person name="Swanson W.J."/>
            <person name="Moy G.W."/>
            <person name="Vacquier V.D."/>
        </authorList>
    </citation>
    <scope>NUCLEOTIDE SEQUENCE [LARGE SCALE GENOMIC DNA]</scope>
    <source>
        <strain evidence="2 3">GSMNP</strain>
    </source>
</reference>
<keyword evidence="3" id="KW-1185">Reference proteome</keyword>